<dbReference type="GO" id="GO:0009055">
    <property type="term" value="F:electron transfer activity"/>
    <property type="evidence" value="ECO:0007669"/>
    <property type="project" value="InterPro"/>
</dbReference>
<feature type="transmembrane region" description="Helical" evidence="12">
    <location>
        <begin position="166"/>
        <end position="184"/>
    </location>
</feature>
<feature type="transmembrane region" description="Helical" evidence="12">
    <location>
        <begin position="83"/>
        <end position="105"/>
    </location>
</feature>
<name>A0A9P4UTU8_9PEZI</name>
<protein>
    <submittedName>
        <fullName evidence="13">Mitochondrial succinate dehydrogenase subunit C</fullName>
    </submittedName>
</protein>
<dbReference type="GO" id="GO:0046872">
    <property type="term" value="F:metal ion binding"/>
    <property type="evidence" value="ECO:0007669"/>
    <property type="project" value="UniProtKB-KW"/>
</dbReference>
<evidence type="ECO:0000313" key="13">
    <source>
        <dbReference type="EMBL" id="KAF2725116.1"/>
    </source>
</evidence>
<organism evidence="13 14">
    <name type="scientific">Polychaeton citri CBS 116435</name>
    <dbReference type="NCBI Taxonomy" id="1314669"/>
    <lineage>
        <taxon>Eukaryota</taxon>
        <taxon>Fungi</taxon>
        <taxon>Dikarya</taxon>
        <taxon>Ascomycota</taxon>
        <taxon>Pezizomycotina</taxon>
        <taxon>Dothideomycetes</taxon>
        <taxon>Dothideomycetidae</taxon>
        <taxon>Capnodiales</taxon>
        <taxon>Capnodiaceae</taxon>
        <taxon>Polychaeton</taxon>
    </lineage>
</organism>
<keyword evidence="5" id="KW-0479">Metal-binding</keyword>
<keyword evidence="3" id="KW-0349">Heme</keyword>
<dbReference type="InterPro" id="IPR018495">
    <property type="entry name" value="Succ_DH_cyt_bsu_CS"/>
</dbReference>
<dbReference type="OrthoDB" id="588261at2759"/>
<dbReference type="AlphaFoldDB" id="A0A9P4UTU8"/>
<dbReference type="InterPro" id="IPR014314">
    <property type="entry name" value="Succ_DH_cytb556"/>
</dbReference>
<keyword evidence="4 12" id="KW-0812">Transmembrane</keyword>
<sequence>MLAQRFAQTSLRRLAVQQARFAAPSAIATGRVFTTSQYRPVAATIVDEKQAQDQVLAQQRLKRPVSPHLSIYRPQVTWYLSGLNRITGCILSGTFYIFGAAYLIAPVVGWHLETASIAAAVAAWPLAVKFLAKSFFALPFTFHTFNGIRHLTWDTATMIRNKQVNITGWAVVGLSVVSALGLALI</sequence>
<dbReference type="InterPro" id="IPR034804">
    <property type="entry name" value="SQR/QFR_C/D"/>
</dbReference>
<dbReference type="PROSITE" id="PS01001">
    <property type="entry name" value="SDH_CYT_2"/>
    <property type="match status" value="1"/>
</dbReference>
<comment type="similarity">
    <text evidence="2">Belongs to the cytochrome b560 family.</text>
</comment>
<evidence type="ECO:0000256" key="10">
    <source>
        <dbReference type="ARBA" id="ARBA00023128"/>
    </source>
</evidence>
<evidence type="ECO:0000256" key="4">
    <source>
        <dbReference type="ARBA" id="ARBA00022692"/>
    </source>
</evidence>
<dbReference type="GO" id="GO:0006099">
    <property type="term" value="P:tricarboxylic acid cycle"/>
    <property type="evidence" value="ECO:0007669"/>
    <property type="project" value="InterPro"/>
</dbReference>
<evidence type="ECO:0000256" key="11">
    <source>
        <dbReference type="ARBA" id="ARBA00023136"/>
    </source>
</evidence>
<keyword evidence="8 12" id="KW-1133">Transmembrane helix</keyword>
<evidence type="ECO:0000256" key="8">
    <source>
        <dbReference type="ARBA" id="ARBA00022989"/>
    </source>
</evidence>
<dbReference type="Pfam" id="PF01127">
    <property type="entry name" value="Sdh_cyt"/>
    <property type="match status" value="1"/>
</dbReference>
<keyword evidence="9" id="KW-0408">Iron</keyword>
<evidence type="ECO:0000256" key="12">
    <source>
        <dbReference type="SAM" id="Phobius"/>
    </source>
</evidence>
<evidence type="ECO:0000256" key="6">
    <source>
        <dbReference type="ARBA" id="ARBA00022792"/>
    </source>
</evidence>
<keyword evidence="11 12" id="KW-0472">Membrane</keyword>
<keyword evidence="6" id="KW-0999">Mitochondrion inner membrane</keyword>
<keyword evidence="14" id="KW-1185">Reference proteome</keyword>
<evidence type="ECO:0000256" key="7">
    <source>
        <dbReference type="ARBA" id="ARBA00022946"/>
    </source>
</evidence>
<evidence type="ECO:0000256" key="3">
    <source>
        <dbReference type="ARBA" id="ARBA00022617"/>
    </source>
</evidence>
<dbReference type="GO" id="GO:0006121">
    <property type="term" value="P:mitochondrial electron transport, succinate to ubiquinone"/>
    <property type="evidence" value="ECO:0007669"/>
    <property type="project" value="TreeGrafter"/>
</dbReference>
<feature type="transmembrane region" description="Helical" evidence="12">
    <location>
        <begin position="117"/>
        <end position="145"/>
    </location>
</feature>
<evidence type="ECO:0000256" key="2">
    <source>
        <dbReference type="ARBA" id="ARBA00007244"/>
    </source>
</evidence>
<accession>A0A9P4UTU8</accession>
<evidence type="ECO:0000256" key="5">
    <source>
        <dbReference type="ARBA" id="ARBA00022723"/>
    </source>
</evidence>
<keyword evidence="10" id="KW-0496">Mitochondrion</keyword>
<dbReference type="GO" id="GO:0005743">
    <property type="term" value="C:mitochondrial inner membrane"/>
    <property type="evidence" value="ECO:0007669"/>
    <property type="project" value="UniProtKB-SubCell"/>
</dbReference>
<keyword evidence="7" id="KW-0809">Transit peptide</keyword>
<evidence type="ECO:0000313" key="14">
    <source>
        <dbReference type="Proteomes" id="UP000799441"/>
    </source>
</evidence>
<evidence type="ECO:0000256" key="9">
    <source>
        <dbReference type="ARBA" id="ARBA00023004"/>
    </source>
</evidence>
<dbReference type="NCBIfam" id="TIGR02970">
    <property type="entry name" value="succ_dehyd_cytB"/>
    <property type="match status" value="1"/>
</dbReference>
<gene>
    <name evidence="13" type="ORF">K431DRAFT_281085</name>
</gene>
<dbReference type="PANTHER" id="PTHR10978">
    <property type="entry name" value="SUCCINATE DEHYDROGENASE CYTOCHROME B560 SUBUNIT"/>
    <property type="match status" value="1"/>
</dbReference>
<evidence type="ECO:0000256" key="1">
    <source>
        <dbReference type="ARBA" id="ARBA00004448"/>
    </source>
</evidence>
<dbReference type="PANTHER" id="PTHR10978:SF5">
    <property type="entry name" value="SUCCINATE DEHYDROGENASE CYTOCHROME B560 SUBUNIT, MITOCHONDRIAL"/>
    <property type="match status" value="1"/>
</dbReference>
<dbReference type="InterPro" id="IPR000701">
    <property type="entry name" value="SuccDH_FuR_B_TM-su"/>
</dbReference>
<dbReference type="FunFam" id="1.20.1300.10:FF:000008">
    <property type="entry name" value="Succinate dehydrogenase cytochrome b560 subunit"/>
    <property type="match status" value="1"/>
</dbReference>
<dbReference type="Proteomes" id="UP000799441">
    <property type="component" value="Unassembled WGS sequence"/>
</dbReference>
<dbReference type="EMBL" id="MU003768">
    <property type="protein sequence ID" value="KAF2725116.1"/>
    <property type="molecule type" value="Genomic_DNA"/>
</dbReference>
<proteinExistence type="inferred from homology"/>
<dbReference type="SUPFAM" id="SSF81343">
    <property type="entry name" value="Fumarate reductase respiratory complex transmembrane subunits"/>
    <property type="match status" value="1"/>
</dbReference>
<dbReference type="CDD" id="cd03499">
    <property type="entry name" value="SQR_TypeC_SdhC"/>
    <property type="match status" value="1"/>
</dbReference>
<dbReference type="Gene3D" id="1.20.1300.10">
    <property type="entry name" value="Fumarate reductase/succinate dehydrogenase, transmembrane subunit"/>
    <property type="match status" value="1"/>
</dbReference>
<comment type="subcellular location">
    <subcellularLocation>
        <location evidence="1">Mitochondrion inner membrane</location>
        <topology evidence="1">Multi-pass membrane protein</topology>
    </subcellularLocation>
</comment>
<reference evidence="13" key="1">
    <citation type="journal article" date="2020" name="Stud. Mycol.">
        <title>101 Dothideomycetes genomes: a test case for predicting lifestyles and emergence of pathogens.</title>
        <authorList>
            <person name="Haridas S."/>
            <person name="Albert R."/>
            <person name="Binder M."/>
            <person name="Bloem J."/>
            <person name="Labutti K."/>
            <person name="Salamov A."/>
            <person name="Andreopoulos B."/>
            <person name="Baker S."/>
            <person name="Barry K."/>
            <person name="Bills G."/>
            <person name="Bluhm B."/>
            <person name="Cannon C."/>
            <person name="Castanera R."/>
            <person name="Culley D."/>
            <person name="Daum C."/>
            <person name="Ezra D."/>
            <person name="Gonzalez J."/>
            <person name="Henrissat B."/>
            <person name="Kuo A."/>
            <person name="Liang C."/>
            <person name="Lipzen A."/>
            <person name="Lutzoni F."/>
            <person name="Magnuson J."/>
            <person name="Mondo S."/>
            <person name="Nolan M."/>
            <person name="Ohm R."/>
            <person name="Pangilinan J."/>
            <person name="Park H.-J."/>
            <person name="Ramirez L."/>
            <person name="Alfaro M."/>
            <person name="Sun H."/>
            <person name="Tritt A."/>
            <person name="Yoshinaga Y."/>
            <person name="Zwiers L.-H."/>
            <person name="Turgeon B."/>
            <person name="Goodwin S."/>
            <person name="Spatafora J."/>
            <person name="Crous P."/>
            <person name="Grigoriev I."/>
        </authorList>
    </citation>
    <scope>NUCLEOTIDE SEQUENCE</scope>
    <source>
        <strain evidence="13">CBS 116435</strain>
    </source>
</reference>
<comment type="caution">
    <text evidence="13">The sequence shown here is derived from an EMBL/GenBank/DDBJ whole genome shotgun (WGS) entry which is preliminary data.</text>
</comment>